<dbReference type="GO" id="GO:0030488">
    <property type="term" value="P:tRNA methylation"/>
    <property type="evidence" value="ECO:0007669"/>
    <property type="project" value="TreeGrafter"/>
</dbReference>
<evidence type="ECO:0000256" key="1">
    <source>
        <dbReference type="ARBA" id="ARBA00001966"/>
    </source>
</evidence>
<organism evidence="8 9">
    <name type="scientific">Sandaracinus amylolyticus</name>
    <dbReference type="NCBI Taxonomy" id="927083"/>
    <lineage>
        <taxon>Bacteria</taxon>
        <taxon>Pseudomonadati</taxon>
        <taxon>Myxococcota</taxon>
        <taxon>Polyangia</taxon>
        <taxon>Polyangiales</taxon>
        <taxon>Sandaracinaceae</taxon>
        <taxon>Sandaracinus</taxon>
    </lineage>
</organism>
<keyword evidence="8" id="KW-0489">Methyltransferase</keyword>
<dbReference type="PROSITE" id="PS51918">
    <property type="entry name" value="RADICAL_SAM"/>
    <property type="match status" value="1"/>
</dbReference>
<dbReference type="GO" id="GO:0046872">
    <property type="term" value="F:metal ion binding"/>
    <property type="evidence" value="ECO:0007669"/>
    <property type="project" value="UniProtKB-KW"/>
</dbReference>
<evidence type="ECO:0000313" key="9">
    <source>
        <dbReference type="Proteomes" id="UP000034883"/>
    </source>
</evidence>
<dbReference type="PANTHER" id="PTHR30544:SF5">
    <property type="entry name" value="RADICAL SAM CORE DOMAIN-CONTAINING PROTEIN"/>
    <property type="match status" value="1"/>
</dbReference>
<keyword evidence="5" id="KW-0408">Iron</keyword>
<dbReference type="STRING" id="927083.DB32_008722"/>
<evidence type="ECO:0000256" key="6">
    <source>
        <dbReference type="ARBA" id="ARBA00023014"/>
    </source>
</evidence>
<comment type="cofactor">
    <cofactor evidence="1">
        <name>[4Fe-4S] cluster</name>
        <dbReference type="ChEBI" id="CHEBI:49883"/>
    </cofactor>
</comment>
<dbReference type="AlphaFoldDB" id="A0A0F6WAH7"/>
<dbReference type="Gene3D" id="3.20.20.70">
    <property type="entry name" value="Aldolase class I"/>
    <property type="match status" value="1"/>
</dbReference>
<keyword evidence="4" id="KW-0479">Metal-binding</keyword>
<dbReference type="SUPFAM" id="SSF102114">
    <property type="entry name" value="Radical SAM enzymes"/>
    <property type="match status" value="1"/>
</dbReference>
<dbReference type="KEGG" id="samy:DB32_008722"/>
<sequence length="275" mass="29173">MIAAEIAGEACSQWNRRFAIRLRDGAEVEAVLYRGDTLCVSSQVGCAVRCPFCASGANGLARGLEIEELRAQVEQVEALGVALRGVTVSGVGEPLHNAARVIEFVTWCKARGTPASLTTSGGPTTKLASFLKDVPHHGLTISVHAGTEPTRARLVPHAPTLDALFTTIADALPHLSRRRRKKTALAYLLIAGENDGDDELDAFAARAVPLDLPVHLYALNEVPTSAMRGPGRARYEAAYARLCAAGLVVRMSSQARIEANGGCGTLIALRRRAAS</sequence>
<dbReference type="EMBL" id="CP011125">
    <property type="protein sequence ID" value="AKF11573.1"/>
    <property type="molecule type" value="Genomic_DNA"/>
</dbReference>
<evidence type="ECO:0000259" key="7">
    <source>
        <dbReference type="PROSITE" id="PS51918"/>
    </source>
</evidence>
<dbReference type="GO" id="GO:0070475">
    <property type="term" value="P:rRNA base methylation"/>
    <property type="evidence" value="ECO:0007669"/>
    <property type="project" value="TreeGrafter"/>
</dbReference>
<dbReference type="GO" id="GO:0051539">
    <property type="term" value="F:4 iron, 4 sulfur cluster binding"/>
    <property type="evidence" value="ECO:0007669"/>
    <property type="project" value="UniProtKB-KW"/>
</dbReference>
<evidence type="ECO:0000256" key="5">
    <source>
        <dbReference type="ARBA" id="ARBA00023004"/>
    </source>
</evidence>
<protein>
    <submittedName>
        <fullName evidence="8">Ribosomal RNA large subunit methyltransferase N</fullName>
    </submittedName>
</protein>
<evidence type="ECO:0000256" key="4">
    <source>
        <dbReference type="ARBA" id="ARBA00022723"/>
    </source>
</evidence>
<evidence type="ECO:0000256" key="3">
    <source>
        <dbReference type="ARBA" id="ARBA00022691"/>
    </source>
</evidence>
<dbReference type="InterPro" id="IPR013785">
    <property type="entry name" value="Aldolase_TIM"/>
</dbReference>
<dbReference type="RefSeq" id="WP_053238425.1">
    <property type="nucleotide sequence ID" value="NZ_CP011125.1"/>
</dbReference>
<dbReference type="InterPro" id="IPR058240">
    <property type="entry name" value="rSAM_sf"/>
</dbReference>
<keyword evidence="6" id="KW-0411">Iron-sulfur</keyword>
<dbReference type="CDD" id="cd01335">
    <property type="entry name" value="Radical_SAM"/>
    <property type="match status" value="1"/>
</dbReference>
<keyword evidence="2" id="KW-0004">4Fe-4S</keyword>
<gene>
    <name evidence="8" type="ORF">DB32_008722</name>
</gene>
<evidence type="ECO:0000313" key="8">
    <source>
        <dbReference type="EMBL" id="AKF11573.1"/>
    </source>
</evidence>
<dbReference type="InterPro" id="IPR040072">
    <property type="entry name" value="Methyltransferase_A"/>
</dbReference>
<dbReference type="Pfam" id="PF04055">
    <property type="entry name" value="Radical_SAM"/>
    <property type="match status" value="1"/>
</dbReference>
<accession>A0A0F6WAH7</accession>
<keyword evidence="3" id="KW-0949">S-adenosyl-L-methionine</keyword>
<proteinExistence type="predicted"/>
<feature type="domain" description="Radical SAM core" evidence="7">
    <location>
        <begin position="32"/>
        <end position="258"/>
    </location>
</feature>
<keyword evidence="8" id="KW-0808">Transferase</keyword>
<dbReference type="GO" id="GO:0008168">
    <property type="term" value="F:methyltransferase activity"/>
    <property type="evidence" value="ECO:0007669"/>
    <property type="project" value="UniProtKB-KW"/>
</dbReference>
<dbReference type="InterPro" id="IPR007197">
    <property type="entry name" value="rSAM"/>
</dbReference>
<reference evidence="8 9" key="1">
    <citation type="submission" date="2015-03" db="EMBL/GenBank/DDBJ databases">
        <title>Genome assembly of Sandaracinus amylolyticus DSM 53668.</title>
        <authorList>
            <person name="Sharma G."/>
            <person name="Subramanian S."/>
        </authorList>
    </citation>
    <scope>NUCLEOTIDE SEQUENCE [LARGE SCALE GENOMIC DNA]</scope>
    <source>
        <strain evidence="8 9">DSM 53668</strain>
    </source>
</reference>
<dbReference type="PANTHER" id="PTHR30544">
    <property type="entry name" value="23S RRNA METHYLTRANSFERASE"/>
    <property type="match status" value="1"/>
</dbReference>
<dbReference type="OrthoDB" id="9793973at2"/>
<evidence type="ECO:0000256" key="2">
    <source>
        <dbReference type="ARBA" id="ARBA00022485"/>
    </source>
</evidence>
<dbReference type="Proteomes" id="UP000034883">
    <property type="component" value="Chromosome"/>
</dbReference>
<keyword evidence="9" id="KW-1185">Reference proteome</keyword>
<name>A0A0F6WAH7_9BACT</name>
<dbReference type="SFLD" id="SFLDS00029">
    <property type="entry name" value="Radical_SAM"/>
    <property type="match status" value="1"/>
</dbReference>